<evidence type="ECO:0000256" key="9">
    <source>
        <dbReference type="ARBA" id="ARBA00023136"/>
    </source>
</evidence>
<evidence type="ECO:0000256" key="6">
    <source>
        <dbReference type="ARBA" id="ARBA00022475"/>
    </source>
</evidence>
<dbReference type="EMBL" id="CP009440">
    <property type="protein sequence ID" value="AJI53923.1"/>
    <property type="molecule type" value="Genomic_DNA"/>
</dbReference>
<comment type="subcellular location">
    <subcellularLocation>
        <location evidence="2">Cell membrane</location>
        <topology evidence="2">Multi-pass membrane protein</topology>
    </subcellularLocation>
</comment>
<organism evidence="11 12">
    <name type="scientific">Francisella philomiragia</name>
    <dbReference type="NCBI Taxonomy" id="28110"/>
    <lineage>
        <taxon>Bacteria</taxon>
        <taxon>Pseudomonadati</taxon>
        <taxon>Pseudomonadota</taxon>
        <taxon>Gammaproteobacteria</taxon>
        <taxon>Thiotrichales</taxon>
        <taxon>Francisellaceae</taxon>
        <taxon>Francisella</taxon>
    </lineage>
</organism>
<dbReference type="InterPro" id="IPR006419">
    <property type="entry name" value="NMN_transpt_PnuC"/>
</dbReference>
<feature type="transmembrane region" description="Helical" evidence="10">
    <location>
        <begin position="153"/>
        <end position="174"/>
    </location>
</feature>
<evidence type="ECO:0000256" key="3">
    <source>
        <dbReference type="ARBA" id="ARBA00006669"/>
    </source>
</evidence>
<protein>
    <recommendedName>
        <fullName evidence="4">Nicotinamide riboside transporter PnuC</fullName>
    </recommendedName>
</protein>
<evidence type="ECO:0000256" key="8">
    <source>
        <dbReference type="ARBA" id="ARBA00022989"/>
    </source>
</evidence>
<evidence type="ECO:0000256" key="2">
    <source>
        <dbReference type="ARBA" id="ARBA00004651"/>
    </source>
</evidence>
<dbReference type="GO" id="GO:0005886">
    <property type="term" value="C:plasma membrane"/>
    <property type="evidence" value="ECO:0007669"/>
    <property type="project" value="UniProtKB-SubCell"/>
</dbReference>
<evidence type="ECO:0000313" key="12">
    <source>
        <dbReference type="Proteomes" id="UP000031830"/>
    </source>
</evidence>
<keyword evidence="6" id="KW-1003">Cell membrane</keyword>
<evidence type="ECO:0000313" key="11">
    <source>
        <dbReference type="EMBL" id="AJI53923.1"/>
    </source>
</evidence>
<keyword evidence="5" id="KW-0813">Transport</keyword>
<dbReference type="NCBIfam" id="TIGR01528">
    <property type="entry name" value="NMN_trans_PnuC"/>
    <property type="match status" value="1"/>
</dbReference>
<evidence type="ECO:0000256" key="1">
    <source>
        <dbReference type="ARBA" id="ARBA00002672"/>
    </source>
</evidence>
<accession>A0A0B6D8J6</accession>
<dbReference type="PANTHER" id="PTHR36122:SF2">
    <property type="entry name" value="NICOTINAMIDE RIBOSIDE TRANSPORTER PNUC"/>
    <property type="match status" value="1"/>
</dbReference>
<dbReference type="Pfam" id="PF04973">
    <property type="entry name" value="NMN_transporter"/>
    <property type="match status" value="1"/>
</dbReference>
<keyword evidence="9 10" id="KW-0472">Membrane</keyword>
<sequence length="238" mass="26912">MNILQNTFTGWSKREVSWLISCIVLTIFAAFISGSSAFILIFSVISITNLILAAKGKVFNYVLGLIAAVMYAVISYQNQVYGQLLLAVLFLCPIQFYGWYNWTRPKNTTKEKQIKIKKLTRLQFISILAFIAVVSTIYGYFVLHLYFGQNVGLVADAIVEVTSIIAFILTVLLFKEFWILWLAVDVLTISIWVDGILDSAITIAIIPVIITKIVALINAIYGYITWRKNYNLQKQSSL</sequence>
<evidence type="ECO:0000256" key="4">
    <source>
        <dbReference type="ARBA" id="ARBA00017522"/>
    </source>
</evidence>
<feature type="transmembrane region" description="Helical" evidence="10">
    <location>
        <begin position="58"/>
        <end position="74"/>
    </location>
</feature>
<feature type="transmembrane region" description="Helical" evidence="10">
    <location>
        <begin position="203"/>
        <end position="224"/>
    </location>
</feature>
<evidence type="ECO:0000256" key="7">
    <source>
        <dbReference type="ARBA" id="ARBA00022692"/>
    </source>
</evidence>
<comment type="similarity">
    <text evidence="3">Belongs to the nicotinamide ribonucleoside (NR) uptake permease (TC 4.B.1) family.</text>
</comment>
<reference evidence="11 12" key="1">
    <citation type="journal article" date="2015" name="Genome Announc.">
        <title>Genome sequencing of 18 francisella strains to aid in assay development and testing.</title>
        <authorList>
            <person name="Johnson S.L."/>
            <person name="Daligault H.E."/>
            <person name="Davenport K.W."/>
            <person name="Coyne S.R."/>
            <person name="Frey K.G."/>
            <person name="Koroleva G.I."/>
            <person name="Broomall S.M."/>
            <person name="Bishop-Lilly K.A."/>
            <person name="Bruce D.C."/>
            <person name="Chertkov O."/>
            <person name="Freitas T."/>
            <person name="Jaissle J."/>
            <person name="Ladner J.T."/>
            <person name="Rosenzweig C.N."/>
            <person name="Gibbons H.S."/>
            <person name="Palacios G.F."/>
            <person name="Redden C.L."/>
            <person name="Xu Y."/>
            <person name="Minogue T.D."/>
            <person name="Chain P.S."/>
        </authorList>
    </citation>
    <scope>NUCLEOTIDE SEQUENCE [LARGE SCALE GENOMIC DNA]</scope>
    <source>
        <strain evidence="11 12">GA01-2794</strain>
    </source>
</reference>
<dbReference type="STRING" id="28110.KU46_468"/>
<evidence type="ECO:0000256" key="5">
    <source>
        <dbReference type="ARBA" id="ARBA00022448"/>
    </source>
</evidence>
<proteinExistence type="inferred from homology"/>
<dbReference type="OrthoDB" id="9791248at2"/>
<dbReference type="GO" id="GO:0034257">
    <property type="term" value="F:nicotinamide riboside transmembrane transporter activity"/>
    <property type="evidence" value="ECO:0007669"/>
    <property type="project" value="InterPro"/>
</dbReference>
<comment type="function">
    <text evidence="1">Required for nicotinamide riboside transport across the inner membrane.</text>
</comment>
<dbReference type="Proteomes" id="UP000031830">
    <property type="component" value="Chromosome"/>
</dbReference>
<feature type="transmembrane region" description="Helical" evidence="10">
    <location>
        <begin position="179"/>
        <end position="197"/>
    </location>
</feature>
<dbReference type="KEGG" id="fpz:LA55_2040"/>
<feature type="transmembrane region" description="Helical" evidence="10">
    <location>
        <begin position="122"/>
        <end position="147"/>
    </location>
</feature>
<keyword evidence="7 10" id="KW-0812">Transmembrane</keyword>
<name>A0A0B6D8J6_9GAMM</name>
<gene>
    <name evidence="11" type="primary">pnuC</name>
    <name evidence="11" type="ORF">LA55_2040</name>
</gene>
<evidence type="ECO:0000256" key="10">
    <source>
        <dbReference type="SAM" id="Phobius"/>
    </source>
</evidence>
<feature type="transmembrane region" description="Helical" evidence="10">
    <location>
        <begin position="18"/>
        <end position="51"/>
    </location>
</feature>
<dbReference type="PANTHER" id="PTHR36122">
    <property type="entry name" value="NICOTINAMIDE RIBOSIDE TRANSPORTER PNUC"/>
    <property type="match status" value="1"/>
</dbReference>
<dbReference type="AlphaFoldDB" id="A0A0B6D8J6"/>
<feature type="transmembrane region" description="Helical" evidence="10">
    <location>
        <begin position="80"/>
        <end position="102"/>
    </location>
</feature>
<dbReference type="RefSeq" id="WP_044527033.1">
    <property type="nucleotide sequence ID" value="NZ_CP009440.1"/>
</dbReference>
<keyword evidence="8 10" id="KW-1133">Transmembrane helix</keyword>